<evidence type="ECO:0000313" key="3">
    <source>
        <dbReference type="Proteomes" id="UP000236546"/>
    </source>
</evidence>
<dbReference type="InterPro" id="IPR036928">
    <property type="entry name" value="AS_sf"/>
</dbReference>
<proteinExistence type="predicted"/>
<gene>
    <name evidence="2" type="ORF">TGAMA5MH_03863</name>
</gene>
<feature type="domain" description="Amidase" evidence="1">
    <location>
        <begin position="54"/>
        <end position="377"/>
    </location>
</feature>
<dbReference type="EMBL" id="MTYH01000035">
    <property type="protein sequence ID" value="PNP44257.1"/>
    <property type="molecule type" value="Genomic_DNA"/>
</dbReference>
<dbReference type="Proteomes" id="UP000236546">
    <property type="component" value="Unassembled WGS sequence"/>
</dbReference>
<evidence type="ECO:0000259" key="1">
    <source>
        <dbReference type="Pfam" id="PF01425"/>
    </source>
</evidence>
<dbReference type="AlphaFoldDB" id="A0A2K0TFG7"/>
<sequence>MSQEESVARESFNLLTSTAHDIQQLFDRSELTAESLVEQVLDQVDKHNGNGLNLRALISVAPRQKLLERAQLLDQERADGKTRSPLHGIPFIDAIATDPKLGMDTTAGSWALVDSQPPGNAPAVQKLLDAGGILIGKASLTEFNNFKGDGLVDGWSPVNGYTRSAYVRGSLKLDEGAMGSAVGVSTGFGIVSLGVETDGSIVSPASRAALYAMKPTIGTVSMDGVVPVTKSLDSVGAMARSPADLAVVMKMLQAKGPGYGGGLSQLMTQKWYGLRIGFVDENVWKLPETLCKTDNEVLYQMRKEYHSVMDILSDAGVHVEYPVALPLGEKIWPEIGDIMSYEFQPAFNHYLETLVSSPVRNLKELVEWNRQHTDTELPKEHPSQSYLENVSKCKISATENANTLASLRKIAGPDGIDKVLNLFELDAVAALADSPISSVASAAGEFLQARLYLTKAKHPSRLSRGHDASRRFGRKWATIWYQHDY</sequence>
<dbReference type="InterPro" id="IPR023631">
    <property type="entry name" value="Amidase_dom"/>
</dbReference>
<dbReference type="Gene3D" id="3.90.1300.10">
    <property type="entry name" value="Amidase signature (AS) domain"/>
    <property type="match status" value="1"/>
</dbReference>
<comment type="caution">
    <text evidence="2">The sequence shown here is derived from an EMBL/GenBank/DDBJ whole genome shotgun (WGS) entry which is preliminary data.</text>
</comment>
<evidence type="ECO:0000313" key="2">
    <source>
        <dbReference type="EMBL" id="PNP44257.1"/>
    </source>
</evidence>
<reference evidence="2 3" key="1">
    <citation type="submission" date="2017-02" db="EMBL/GenBank/DDBJ databases">
        <title>Genomes of Trichoderma spp. with biocontrol activity.</title>
        <authorList>
            <person name="Gardiner D."/>
            <person name="Kazan K."/>
            <person name="Vos C."/>
            <person name="Harvey P."/>
        </authorList>
    </citation>
    <scope>NUCLEOTIDE SEQUENCE [LARGE SCALE GENOMIC DNA]</scope>
    <source>
        <strain evidence="2 3">A5MH</strain>
    </source>
</reference>
<dbReference type="Pfam" id="PF01425">
    <property type="entry name" value="Amidase"/>
    <property type="match status" value="1"/>
</dbReference>
<dbReference type="PANTHER" id="PTHR42678">
    <property type="entry name" value="AMIDASE"/>
    <property type="match status" value="1"/>
</dbReference>
<protein>
    <recommendedName>
        <fullName evidence="1">Amidase domain-containing protein</fullName>
    </recommendedName>
</protein>
<dbReference type="PANTHER" id="PTHR42678:SF34">
    <property type="entry name" value="OS04G0183300 PROTEIN"/>
    <property type="match status" value="1"/>
</dbReference>
<accession>A0A2K0TFG7</accession>
<name>A0A2K0TFG7_9HYPO</name>
<dbReference type="OrthoDB" id="566138at2759"/>
<organism evidence="2 3">
    <name type="scientific">Trichoderma gamsii</name>
    <dbReference type="NCBI Taxonomy" id="398673"/>
    <lineage>
        <taxon>Eukaryota</taxon>
        <taxon>Fungi</taxon>
        <taxon>Dikarya</taxon>
        <taxon>Ascomycota</taxon>
        <taxon>Pezizomycotina</taxon>
        <taxon>Sordariomycetes</taxon>
        <taxon>Hypocreomycetidae</taxon>
        <taxon>Hypocreales</taxon>
        <taxon>Hypocreaceae</taxon>
        <taxon>Trichoderma</taxon>
    </lineage>
</organism>
<dbReference type="SUPFAM" id="SSF75304">
    <property type="entry name" value="Amidase signature (AS) enzymes"/>
    <property type="match status" value="1"/>
</dbReference>